<accession>A0A2T0B4I3</accession>
<comment type="similarity">
    <text evidence="5">Belongs to the NEMF family.</text>
</comment>
<keyword evidence="2 5" id="KW-0699">rRNA-binding</keyword>
<dbReference type="InterPro" id="IPR008532">
    <property type="entry name" value="NFACT_RNA-bd"/>
</dbReference>
<keyword evidence="8" id="KW-1185">Reference proteome</keyword>
<dbReference type="RefSeq" id="WP_106063470.1">
    <property type="nucleotide sequence ID" value="NZ_PVXO01000036.1"/>
</dbReference>
<feature type="coiled-coil region" evidence="5">
    <location>
        <begin position="218"/>
        <end position="245"/>
    </location>
</feature>
<evidence type="ECO:0000259" key="6">
    <source>
        <dbReference type="Pfam" id="PF05670"/>
    </source>
</evidence>
<feature type="domain" description="NFACT RNA-binding" evidence="6">
    <location>
        <begin position="457"/>
        <end position="553"/>
    </location>
</feature>
<evidence type="ECO:0000256" key="4">
    <source>
        <dbReference type="ARBA" id="ARBA00022917"/>
    </source>
</evidence>
<dbReference type="HAMAP" id="MF_00844_B">
    <property type="entry name" value="RqcH_B"/>
    <property type="match status" value="1"/>
</dbReference>
<name>A0A2T0B4I3_9CLOT</name>
<evidence type="ECO:0000313" key="8">
    <source>
        <dbReference type="Proteomes" id="UP000239706"/>
    </source>
</evidence>
<keyword evidence="4 5" id="KW-0648">Protein biosynthesis</keyword>
<dbReference type="PANTHER" id="PTHR15239">
    <property type="entry name" value="NUCLEAR EXPORT MEDIATOR FACTOR NEMF"/>
    <property type="match status" value="1"/>
</dbReference>
<dbReference type="GO" id="GO:0019843">
    <property type="term" value="F:rRNA binding"/>
    <property type="evidence" value="ECO:0007669"/>
    <property type="project" value="UniProtKB-UniRule"/>
</dbReference>
<dbReference type="InterPro" id="IPR051608">
    <property type="entry name" value="RQC_Subunit_NEMF"/>
</dbReference>
<proteinExistence type="inferred from homology"/>
<dbReference type="PANTHER" id="PTHR15239:SF6">
    <property type="entry name" value="RIBOSOME QUALITY CONTROL COMPLEX SUBUNIT NEMF"/>
    <property type="match status" value="1"/>
</dbReference>
<dbReference type="Pfam" id="PF05670">
    <property type="entry name" value="NFACT-R_1"/>
    <property type="match status" value="1"/>
</dbReference>
<dbReference type="GO" id="GO:0000049">
    <property type="term" value="F:tRNA binding"/>
    <property type="evidence" value="ECO:0007669"/>
    <property type="project" value="UniProtKB-UniRule"/>
</dbReference>
<dbReference type="GO" id="GO:0072344">
    <property type="term" value="P:rescue of stalled ribosome"/>
    <property type="evidence" value="ECO:0007669"/>
    <property type="project" value="UniProtKB-UniRule"/>
</dbReference>
<dbReference type="GO" id="GO:0043023">
    <property type="term" value="F:ribosomal large subunit binding"/>
    <property type="evidence" value="ECO:0007669"/>
    <property type="project" value="UniProtKB-UniRule"/>
</dbReference>
<dbReference type="Proteomes" id="UP000239706">
    <property type="component" value="Unassembled WGS sequence"/>
</dbReference>
<dbReference type="EMBL" id="PVXO01000036">
    <property type="protein sequence ID" value="PRR78772.1"/>
    <property type="molecule type" value="Genomic_DNA"/>
</dbReference>
<protein>
    <recommendedName>
        <fullName evidence="5">Rqc2 homolog RqcH</fullName>
        <shortName evidence="5">RqcH</shortName>
    </recommendedName>
</protein>
<gene>
    <name evidence="5" type="primary">rqcH</name>
    <name evidence="7" type="ORF">CLLI_13540</name>
</gene>
<keyword evidence="5" id="KW-0175">Coiled coil</keyword>
<organism evidence="7 8">
    <name type="scientific">Clostridium liquoris</name>
    <dbReference type="NCBI Taxonomy" id="1289519"/>
    <lineage>
        <taxon>Bacteria</taxon>
        <taxon>Bacillati</taxon>
        <taxon>Bacillota</taxon>
        <taxon>Clostridia</taxon>
        <taxon>Eubacteriales</taxon>
        <taxon>Clostridiaceae</taxon>
        <taxon>Clostridium</taxon>
    </lineage>
</organism>
<evidence type="ECO:0000256" key="2">
    <source>
        <dbReference type="ARBA" id="ARBA00022730"/>
    </source>
</evidence>
<dbReference type="Gene3D" id="3.40.970.40">
    <property type="entry name" value="fibrinogen binding protein from staphylococcus aureus domain like"/>
    <property type="match status" value="1"/>
</dbReference>
<comment type="caution">
    <text evidence="7">The sequence shown here is derived from an EMBL/GenBank/DDBJ whole genome shotgun (WGS) entry which is preliminary data.</text>
</comment>
<dbReference type="Pfam" id="PF05833">
    <property type="entry name" value="NFACT_N"/>
    <property type="match status" value="1"/>
</dbReference>
<dbReference type="GO" id="GO:1990112">
    <property type="term" value="C:RQC complex"/>
    <property type="evidence" value="ECO:0007669"/>
    <property type="project" value="TreeGrafter"/>
</dbReference>
<evidence type="ECO:0000313" key="7">
    <source>
        <dbReference type="EMBL" id="PRR78772.1"/>
    </source>
</evidence>
<sequence>MALDGIFLYSIAEELKNSILNGKVEKVNQPEKDEIILSIKKDRNNYKLLISASPVYPRIHLTNISKENPMTAPMFCMLLRKHLNSSKLVNIRQLDTDRVLFLDFESKDELGFNSIYSLVIEIMGRHSNITLIRHRDNIIMDSIKHVTPEINSIRCLYPGIPFVFPPASEKLSPLNYTYDDLVTFVREKDIKLDKNFCSKVFTGISTQFSKEIFYRISKSNIQLNIDNLSEIYMELENIFKEIKNNNFFFALYSQENEIKDFYCLELTNLEDTQCKNYSSASELLDHYYSCKDKKDRLNSKSSNLLKLINNNLDRCYKKLNILESILKECEKKDNYKIYGELLTANIYNIKQGEEKVSVLNYYSENEEYIDVKLDPNKTPSQNIQRYFKKYNKLKKSEESAFIQIKAAKEEIDYLQSVFTSIKNAEDYKSIDDIKKELMETGYIKFKKQGKKKEKLSKPMHFLSSEGLDIYVGKNNIQNDYLTLKFANNHDIWLHTKEIPGSHVIIKTTKDFSEKTIEEAANLAAYYSKAKDSSKVAVDYTEIKHVHKPNGAKPGMVIYYTNKTIYITPEKPILERID</sequence>
<dbReference type="Gene3D" id="2.30.310.10">
    <property type="entry name" value="ibrinogen binding protein from staphylococcus aureus domain"/>
    <property type="match status" value="1"/>
</dbReference>
<evidence type="ECO:0000256" key="3">
    <source>
        <dbReference type="ARBA" id="ARBA00022884"/>
    </source>
</evidence>
<dbReference type="FunFam" id="2.30.310.10:FF:000004">
    <property type="entry name" value="Fibronectin-binding protein A"/>
    <property type="match status" value="1"/>
</dbReference>
<dbReference type="AlphaFoldDB" id="A0A2T0B4I3"/>
<reference evidence="7 8" key="1">
    <citation type="submission" date="2018-03" db="EMBL/GenBank/DDBJ databases">
        <title>Genome sequence of Clostridium liquoris DSM 100320.</title>
        <authorList>
            <person name="Poehlein A."/>
            <person name="Daniel R."/>
        </authorList>
    </citation>
    <scope>NUCLEOTIDE SEQUENCE [LARGE SCALE GENOMIC DNA]</scope>
    <source>
        <strain evidence="7 8">DSM 100320</strain>
    </source>
</reference>
<keyword evidence="1 5" id="KW-0820">tRNA-binding</keyword>
<dbReference type="OrthoDB" id="9766163at2"/>
<dbReference type="InterPro" id="IPR043682">
    <property type="entry name" value="RqcH_bacterial"/>
</dbReference>
<comment type="subunit">
    <text evidence="5">Associates with stalled 50S ribosomal subunits. Binds to RqcP.</text>
</comment>
<comment type="function">
    <text evidence="5">Key component of the ribosome quality control system (RQC), a ribosome-associated complex that mediates the extraction of incompletely synthesized nascent chains from stalled ribosomes and their subsequent degradation. RqcH recruits Ala-charged tRNA, and with RqcP directs the elongation of stalled nascent chains on 50S ribosomal subunits, leading to non-templated C-terminal alanine extensions (Ala tail). The Ala tail promotes nascent chain degradation. May add between 1 and at least 8 Ala residues. Binds to stalled 50S ribosomal subunits.</text>
</comment>
<evidence type="ECO:0000256" key="5">
    <source>
        <dbReference type="HAMAP-Rule" id="MF_00844"/>
    </source>
</evidence>
<keyword evidence="3 5" id="KW-0694">RNA-binding</keyword>
<evidence type="ECO:0000256" key="1">
    <source>
        <dbReference type="ARBA" id="ARBA00022555"/>
    </source>
</evidence>